<dbReference type="Pfam" id="PF01497">
    <property type="entry name" value="Peripla_BP_2"/>
    <property type="match status" value="1"/>
</dbReference>
<dbReference type="SUPFAM" id="SSF53807">
    <property type="entry name" value="Helical backbone' metal receptor"/>
    <property type="match status" value="1"/>
</dbReference>
<dbReference type="NCBIfam" id="NF038402">
    <property type="entry name" value="TroA_like"/>
    <property type="match status" value="1"/>
</dbReference>
<protein>
    <submittedName>
        <fullName evidence="3">Hemin-binding periplasmic protein HmuT</fullName>
    </submittedName>
</protein>
<evidence type="ECO:0000313" key="4">
    <source>
        <dbReference type="Proteomes" id="UP000265800"/>
    </source>
</evidence>
<dbReference type="InterPro" id="IPR054828">
    <property type="entry name" value="Vit_B12_bind_prot"/>
</dbReference>
<dbReference type="CDD" id="cd01144">
    <property type="entry name" value="BtuF"/>
    <property type="match status" value="1"/>
</dbReference>
<dbReference type="InterPro" id="IPR002491">
    <property type="entry name" value="ABC_transptr_periplasmic_BD"/>
</dbReference>
<feature type="domain" description="Fe/B12 periplasmic-binding" evidence="2">
    <location>
        <begin position="2"/>
        <end position="253"/>
    </location>
</feature>
<dbReference type="OrthoDB" id="9816357at2"/>
<keyword evidence="1" id="KW-0732">Signal</keyword>
<dbReference type="RefSeq" id="WP_119358882.1">
    <property type="nucleotide sequence ID" value="NZ_QWKZ01000002.1"/>
</dbReference>
<accession>A0A399F1T2</accession>
<dbReference type="Gene3D" id="3.40.50.1980">
    <property type="entry name" value="Nitrogenase molybdenum iron protein domain"/>
    <property type="match status" value="2"/>
</dbReference>
<evidence type="ECO:0000256" key="1">
    <source>
        <dbReference type="ARBA" id="ARBA00022729"/>
    </source>
</evidence>
<comment type="caution">
    <text evidence="3">The sequence shown here is derived from an EMBL/GenBank/DDBJ whole genome shotgun (WGS) entry which is preliminary data.</text>
</comment>
<dbReference type="InterPro" id="IPR051030">
    <property type="entry name" value="Vitamin_B12-ABC_binding"/>
</dbReference>
<keyword evidence="4" id="KW-1185">Reference proteome</keyword>
<proteinExistence type="predicted"/>
<gene>
    <name evidence="3" type="primary">hmuT_1</name>
    <name evidence="3" type="ORF">Mlute_00163</name>
</gene>
<organism evidence="3 4">
    <name type="scientific">Meiothermus luteus</name>
    <dbReference type="NCBI Taxonomy" id="2026184"/>
    <lineage>
        <taxon>Bacteria</taxon>
        <taxon>Thermotogati</taxon>
        <taxon>Deinococcota</taxon>
        <taxon>Deinococci</taxon>
        <taxon>Thermales</taxon>
        <taxon>Thermaceae</taxon>
        <taxon>Meiothermus</taxon>
    </lineage>
</organism>
<dbReference type="Proteomes" id="UP000265800">
    <property type="component" value="Unassembled WGS sequence"/>
</dbReference>
<reference evidence="3 4" key="1">
    <citation type="submission" date="2018-08" db="EMBL/GenBank/DDBJ databases">
        <title>Meiothermus luteus KCTC 52599 genome sequencing project.</title>
        <authorList>
            <person name="Da Costa M.S."/>
            <person name="Albuquerque L."/>
            <person name="Raposo P."/>
            <person name="Froufe H.J.C."/>
            <person name="Barroso C.S."/>
            <person name="Egas C."/>
        </authorList>
    </citation>
    <scope>NUCLEOTIDE SEQUENCE [LARGE SCALE GENOMIC DNA]</scope>
    <source>
        <strain evidence="3 4">KCTC 52599</strain>
    </source>
</reference>
<evidence type="ECO:0000313" key="3">
    <source>
        <dbReference type="EMBL" id="RIH90043.1"/>
    </source>
</evidence>
<dbReference type="PROSITE" id="PS50983">
    <property type="entry name" value="FE_B12_PBP"/>
    <property type="match status" value="1"/>
</dbReference>
<dbReference type="AlphaFoldDB" id="A0A399F1T2"/>
<name>A0A399F1T2_9DEIN</name>
<dbReference type="PANTHER" id="PTHR42860:SF2">
    <property type="entry name" value="BLL4160 PROTEIN"/>
    <property type="match status" value="1"/>
</dbReference>
<dbReference type="EMBL" id="QWKZ01000002">
    <property type="protein sequence ID" value="RIH90043.1"/>
    <property type="molecule type" value="Genomic_DNA"/>
</dbReference>
<evidence type="ECO:0000259" key="2">
    <source>
        <dbReference type="PROSITE" id="PS50983"/>
    </source>
</evidence>
<sequence length="260" mass="28619">MRLVSLTCSNTEIVWALGCLDWLVGVDDHSDHPPEVARLPRVGPDLQVDLDKVEDLRPDLVLASLSVPGMERVVEGLQARRIPHLVLDPQSLQEVYGDILRVAQALGVVQRGSLVVRAMQQMLARARGSLPHWVRPPRVMVEWWPRPMIAAGKHSWVTGLLEALGAKNAFEHLPVRSKPLTPGEVEEAQPDLIVVSWCGAKKLRPELVLRRGLDVPALRNQQIFALPEAFLGRPGPRLAEGAVRLAEALRGVPVFARGTG</sequence>
<dbReference type="PANTHER" id="PTHR42860">
    <property type="entry name" value="VITAMIN B12-BINDING PROTEIN"/>
    <property type="match status" value="1"/>
</dbReference>